<dbReference type="EMBL" id="ML739109">
    <property type="protein sequence ID" value="KAE8353050.1"/>
    <property type="molecule type" value="Genomic_DNA"/>
</dbReference>
<organism evidence="1 2">
    <name type="scientific">Aspergillus coremiiformis</name>
    <dbReference type="NCBI Taxonomy" id="138285"/>
    <lineage>
        <taxon>Eukaryota</taxon>
        <taxon>Fungi</taxon>
        <taxon>Dikarya</taxon>
        <taxon>Ascomycota</taxon>
        <taxon>Pezizomycotina</taxon>
        <taxon>Eurotiomycetes</taxon>
        <taxon>Eurotiomycetidae</taxon>
        <taxon>Eurotiales</taxon>
        <taxon>Aspergillaceae</taxon>
        <taxon>Aspergillus</taxon>
        <taxon>Aspergillus subgen. Circumdati</taxon>
    </lineage>
</organism>
<reference evidence="2" key="1">
    <citation type="submission" date="2019-04" db="EMBL/GenBank/DDBJ databases">
        <title>Friends and foes A comparative genomics studyof 23 Aspergillus species from section Flavi.</title>
        <authorList>
            <consortium name="DOE Joint Genome Institute"/>
            <person name="Kjaerbolling I."/>
            <person name="Vesth T."/>
            <person name="Frisvad J.C."/>
            <person name="Nybo J.L."/>
            <person name="Theobald S."/>
            <person name="Kildgaard S."/>
            <person name="Isbrandt T."/>
            <person name="Kuo A."/>
            <person name="Sato A."/>
            <person name="Lyhne E.K."/>
            <person name="Kogle M.E."/>
            <person name="Wiebenga A."/>
            <person name="Kun R.S."/>
            <person name="Lubbers R.J."/>
            <person name="Makela M.R."/>
            <person name="Barry K."/>
            <person name="Chovatia M."/>
            <person name="Clum A."/>
            <person name="Daum C."/>
            <person name="Haridas S."/>
            <person name="He G."/>
            <person name="LaButti K."/>
            <person name="Lipzen A."/>
            <person name="Mondo S."/>
            <person name="Riley R."/>
            <person name="Salamov A."/>
            <person name="Simmons B.A."/>
            <person name="Magnuson J.K."/>
            <person name="Henrissat B."/>
            <person name="Mortensen U.H."/>
            <person name="Larsen T.O."/>
            <person name="Devries R.P."/>
            <person name="Grigoriev I.V."/>
            <person name="Machida M."/>
            <person name="Baker S.E."/>
            <person name="Andersen M.R."/>
        </authorList>
    </citation>
    <scope>NUCLEOTIDE SEQUENCE [LARGE SCALE GENOMIC DNA]</scope>
    <source>
        <strain evidence="2">CBS 553.77</strain>
    </source>
</reference>
<evidence type="ECO:0000313" key="1">
    <source>
        <dbReference type="EMBL" id="KAE8353050.1"/>
    </source>
</evidence>
<keyword evidence="2" id="KW-1185">Reference proteome</keyword>
<proteinExistence type="predicted"/>
<accession>A0A5N6ZAF6</accession>
<name>A0A5N6ZAF6_9EURO</name>
<dbReference type="AlphaFoldDB" id="A0A5N6ZAF6"/>
<dbReference type="Proteomes" id="UP000327118">
    <property type="component" value="Unassembled WGS sequence"/>
</dbReference>
<protein>
    <submittedName>
        <fullName evidence="1">Uncharacterized protein</fullName>
    </submittedName>
</protein>
<sequence>MLQLTKTCIVSNQPTARLKNFRVIPFGADFHTREVEHVIRQVSRSFLTVRSDTCIVELPEVREVGSIAWQLWRENDIGTVGAIHISKHWHLTEILNALWPLGGELEKLPVAREEFSFTGGSSYLAHGSIVMTALAQTIITQLPQRRFMPRHPINTKLLQFMVCNRISTEG</sequence>
<evidence type="ECO:0000313" key="2">
    <source>
        <dbReference type="Proteomes" id="UP000327118"/>
    </source>
</evidence>
<gene>
    <name evidence="1" type="ORF">BDV28DRAFT_148419</name>
</gene>
<dbReference type="OrthoDB" id="3945550at2759"/>